<reference evidence="1" key="1">
    <citation type="submission" date="2023-04" db="EMBL/GenBank/DDBJ databases">
        <title>Phytophthora fragariaefolia NBRC 109709.</title>
        <authorList>
            <person name="Ichikawa N."/>
            <person name="Sato H."/>
            <person name="Tonouchi N."/>
        </authorList>
    </citation>
    <scope>NUCLEOTIDE SEQUENCE</scope>
    <source>
        <strain evidence="1">NBRC 109709</strain>
    </source>
</reference>
<accession>A0A9W6YHR2</accession>
<protein>
    <submittedName>
        <fullName evidence="1">Unnamed protein product</fullName>
    </submittedName>
</protein>
<proteinExistence type="predicted"/>
<dbReference type="EMBL" id="BSXT01007501">
    <property type="protein sequence ID" value="GMF63822.1"/>
    <property type="molecule type" value="Genomic_DNA"/>
</dbReference>
<sequence>MDARNQTEVPLAFDYALYGNTSGYQGMCHNTTNLCDAVDDGILTFATASEGLHRNACTLGVLLNSFGVTTNDFDGYDTSNDTIEGYAVLIDATMKLA</sequence>
<evidence type="ECO:0000313" key="2">
    <source>
        <dbReference type="Proteomes" id="UP001165121"/>
    </source>
</evidence>
<comment type="caution">
    <text evidence="1">The sequence shown here is derived from an EMBL/GenBank/DDBJ whole genome shotgun (WGS) entry which is preliminary data.</text>
</comment>
<dbReference type="Proteomes" id="UP001165121">
    <property type="component" value="Unassembled WGS sequence"/>
</dbReference>
<keyword evidence="2" id="KW-1185">Reference proteome</keyword>
<name>A0A9W6YHR2_9STRA</name>
<organism evidence="1 2">
    <name type="scientific">Phytophthora fragariaefolia</name>
    <dbReference type="NCBI Taxonomy" id="1490495"/>
    <lineage>
        <taxon>Eukaryota</taxon>
        <taxon>Sar</taxon>
        <taxon>Stramenopiles</taxon>
        <taxon>Oomycota</taxon>
        <taxon>Peronosporomycetes</taxon>
        <taxon>Peronosporales</taxon>
        <taxon>Peronosporaceae</taxon>
        <taxon>Phytophthora</taxon>
    </lineage>
</organism>
<dbReference type="AlphaFoldDB" id="A0A9W6YHR2"/>
<gene>
    <name evidence="1" type="ORF">Pfra01_002783000</name>
</gene>
<evidence type="ECO:0000313" key="1">
    <source>
        <dbReference type="EMBL" id="GMF63822.1"/>
    </source>
</evidence>